<dbReference type="InterPro" id="IPR052023">
    <property type="entry name" value="Histidine_kinase_KdpD"/>
</dbReference>
<dbReference type="InterPro" id="IPR025201">
    <property type="entry name" value="KdpD_TM"/>
</dbReference>
<keyword evidence="5" id="KW-0547">Nucleotide-binding</keyword>
<dbReference type="PANTHER" id="PTHR45569:SF1">
    <property type="entry name" value="SENSOR PROTEIN KDPD"/>
    <property type="match status" value="1"/>
</dbReference>
<dbReference type="GO" id="GO:0005886">
    <property type="term" value="C:plasma membrane"/>
    <property type="evidence" value="ECO:0007669"/>
    <property type="project" value="TreeGrafter"/>
</dbReference>
<keyword evidence="4 11" id="KW-0812">Transmembrane</keyword>
<dbReference type="InterPro" id="IPR029016">
    <property type="entry name" value="GAF-like_dom_sf"/>
</dbReference>
<evidence type="ECO:0000256" key="9">
    <source>
        <dbReference type="ARBA" id="ARBA00023012"/>
    </source>
</evidence>
<dbReference type="Gene3D" id="3.30.450.40">
    <property type="match status" value="1"/>
</dbReference>
<name>A0A2U0SD50_9SPHN</name>
<gene>
    <name evidence="13" type="ORF">DD559_08175</name>
</gene>
<protein>
    <recommendedName>
        <fullName evidence="12">Sensor protein KdpD transmembrane domain-containing protein</fullName>
    </recommendedName>
</protein>
<evidence type="ECO:0000256" key="4">
    <source>
        <dbReference type="ARBA" id="ARBA00022692"/>
    </source>
</evidence>
<evidence type="ECO:0000313" key="14">
    <source>
        <dbReference type="Proteomes" id="UP000245890"/>
    </source>
</evidence>
<sequence>MQHSRRIFGAGWRACFPARSGSATRLSCLPDAARCKRATTALPDGYQGAWWAYDMTARPIASEAGSQHADGAGMLTVAVSGSSHSEWLVEQAEALATRLRVPWEALHVETPAADRDSPRGLRAAAALAMAARLGATIARVPAASAADGIRAHLRTTLIRHLVLGHTAEGHRHWFRNPGIADRLLAEEEDLAVHRFTHAREKDHGRRISSARPASSVPVRHYLLSAAAVALTLVVAGLLQAFVGLRPLDLLFLFPVIAAAARLGLGPALLAVVLSVLGYNYFLLRPLNAFSLHAPLNLVMGGVLGAVAVYTSTITARLRGRLVLSDRSAQENASIATLAQKLTRDADWDTTARTVCEHVHRLFGVQTTMYREVDGVLCHVASIPGEVRLGPVNQAALDWAWTRGEAAGVGTAVLGAADWQFHPLKTSLGTLAVLGLARDDGRDPVNAVQKLLLQTLVAQAALAHERLRLEDRMREAAQA</sequence>
<dbReference type="GO" id="GO:0005524">
    <property type="term" value="F:ATP binding"/>
    <property type="evidence" value="ECO:0007669"/>
    <property type="project" value="UniProtKB-KW"/>
</dbReference>
<dbReference type="Pfam" id="PF13493">
    <property type="entry name" value="DUF4118"/>
    <property type="match status" value="1"/>
</dbReference>
<keyword evidence="9" id="KW-0902">Two-component regulatory system</keyword>
<feature type="transmembrane region" description="Helical" evidence="11">
    <location>
        <begin position="221"/>
        <end position="242"/>
    </location>
</feature>
<keyword evidence="8 11" id="KW-1133">Transmembrane helix</keyword>
<keyword evidence="2" id="KW-0597">Phosphoprotein</keyword>
<keyword evidence="3" id="KW-0808">Transferase</keyword>
<comment type="subcellular location">
    <subcellularLocation>
        <location evidence="1">Membrane</location>
        <topology evidence="1">Multi-pass membrane protein</topology>
    </subcellularLocation>
</comment>
<accession>A0A2U0SD50</accession>
<evidence type="ECO:0000256" key="7">
    <source>
        <dbReference type="ARBA" id="ARBA00022840"/>
    </source>
</evidence>
<dbReference type="AlphaFoldDB" id="A0A2U0SD50"/>
<evidence type="ECO:0000256" key="10">
    <source>
        <dbReference type="ARBA" id="ARBA00023136"/>
    </source>
</evidence>
<dbReference type="EMBL" id="QENQ01000001">
    <property type="protein sequence ID" value="PVX29303.1"/>
    <property type="molecule type" value="Genomic_DNA"/>
</dbReference>
<comment type="caution">
    <text evidence="13">The sequence shown here is derived from an EMBL/GenBank/DDBJ whole genome shotgun (WGS) entry which is preliminary data.</text>
</comment>
<evidence type="ECO:0000256" key="2">
    <source>
        <dbReference type="ARBA" id="ARBA00022553"/>
    </source>
</evidence>
<evidence type="ECO:0000256" key="8">
    <source>
        <dbReference type="ARBA" id="ARBA00022989"/>
    </source>
</evidence>
<dbReference type="SUPFAM" id="SSF55781">
    <property type="entry name" value="GAF domain-like"/>
    <property type="match status" value="1"/>
</dbReference>
<organism evidence="13 14">
    <name type="scientific">Sphingomonas pokkalii</name>
    <dbReference type="NCBI Taxonomy" id="2175090"/>
    <lineage>
        <taxon>Bacteria</taxon>
        <taxon>Pseudomonadati</taxon>
        <taxon>Pseudomonadota</taxon>
        <taxon>Alphaproteobacteria</taxon>
        <taxon>Sphingomonadales</taxon>
        <taxon>Sphingomonadaceae</taxon>
        <taxon>Sphingomonas</taxon>
    </lineage>
</organism>
<dbReference type="InterPro" id="IPR038318">
    <property type="entry name" value="KdpD_sf"/>
</dbReference>
<feature type="domain" description="Sensor protein KdpD transmembrane" evidence="12">
    <location>
        <begin position="221"/>
        <end position="322"/>
    </location>
</feature>
<dbReference type="GO" id="GO:0000155">
    <property type="term" value="F:phosphorelay sensor kinase activity"/>
    <property type="evidence" value="ECO:0007669"/>
    <property type="project" value="TreeGrafter"/>
</dbReference>
<dbReference type="PANTHER" id="PTHR45569">
    <property type="entry name" value="SENSOR PROTEIN KDPD"/>
    <property type="match status" value="1"/>
</dbReference>
<feature type="transmembrane region" description="Helical" evidence="11">
    <location>
        <begin position="249"/>
        <end position="277"/>
    </location>
</feature>
<reference evidence="13 14" key="1">
    <citation type="submission" date="2018-05" db="EMBL/GenBank/DDBJ databases">
        <title>Description of Sphingomonas pokkalii sp nov, isolated from the rhizosphere of saline tolerant pokkali rice and its draft genome analysis.</title>
        <authorList>
            <person name="Menon R."/>
            <person name="Kumari S."/>
            <person name="Rameshkumar N."/>
        </authorList>
    </citation>
    <scope>NUCLEOTIDE SEQUENCE [LARGE SCALE GENOMIC DNA]</scope>
    <source>
        <strain evidence="13 14">L3B27</strain>
    </source>
</reference>
<keyword evidence="6" id="KW-0418">Kinase</keyword>
<keyword evidence="10 11" id="KW-0472">Membrane</keyword>
<evidence type="ECO:0000256" key="6">
    <source>
        <dbReference type="ARBA" id="ARBA00022777"/>
    </source>
</evidence>
<dbReference type="OrthoDB" id="7536922at2"/>
<evidence type="ECO:0000256" key="1">
    <source>
        <dbReference type="ARBA" id="ARBA00004141"/>
    </source>
</evidence>
<keyword evidence="14" id="KW-1185">Reference proteome</keyword>
<evidence type="ECO:0000259" key="12">
    <source>
        <dbReference type="Pfam" id="PF13493"/>
    </source>
</evidence>
<feature type="transmembrane region" description="Helical" evidence="11">
    <location>
        <begin position="297"/>
        <end position="317"/>
    </location>
</feature>
<evidence type="ECO:0000256" key="3">
    <source>
        <dbReference type="ARBA" id="ARBA00022679"/>
    </source>
</evidence>
<evidence type="ECO:0000256" key="5">
    <source>
        <dbReference type="ARBA" id="ARBA00022741"/>
    </source>
</evidence>
<keyword evidence="7" id="KW-0067">ATP-binding</keyword>
<evidence type="ECO:0000256" key="11">
    <source>
        <dbReference type="SAM" id="Phobius"/>
    </source>
</evidence>
<dbReference type="Gene3D" id="1.20.120.620">
    <property type="entry name" value="Backbone structure of the membrane domain of e. Coli histidine kinase receptor kdpd"/>
    <property type="match status" value="1"/>
</dbReference>
<proteinExistence type="predicted"/>
<dbReference type="Proteomes" id="UP000245890">
    <property type="component" value="Unassembled WGS sequence"/>
</dbReference>
<evidence type="ECO:0000313" key="13">
    <source>
        <dbReference type="EMBL" id="PVX29303.1"/>
    </source>
</evidence>